<accession>A0ABT6MF09</accession>
<gene>
    <name evidence="1" type="ORF">M2280_004139</name>
</gene>
<name>A0ABT6MF09_9NOCA</name>
<keyword evidence="2" id="KW-1185">Reference proteome</keyword>
<evidence type="ECO:0008006" key="3">
    <source>
        <dbReference type="Google" id="ProtNLM"/>
    </source>
</evidence>
<evidence type="ECO:0000313" key="2">
    <source>
        <dbReference type="Proteomes" id="UP001160334"/>
    </source>
</evidence>
<dbReference type="EMBL" id="JARXVC010000011">
    <property type="protein sequence ID" value="MDH6282902.1"/>
    <property type="molecule type" value="Genomic_DNA"/>
</dbReference>
<dbReference type="RefSeq" id="WP_280762183.1">
    <property type="nucleotide sequence ID" value="NZ_JARXVC010000011.1"/>
</dbReference>
<comment type="caution">
    <text evidence="1">The sequence shown here is derived from an EMBL/GenBank/DDBJ whole genome shotgun (WGS) entry which is preliminary data.</text>
</comment>
<protein>
    <recommendedName>
        <fullName evidence="3">YCII-related domain-containing protein</fullName>
    </recommendedName>
</protein>
<evidence type="ECO:0000313" key="1">
    <source>
        <dbReference type="EMBL" id="MDH6282902.1"/>
    </source>
</evidence>
<sequence>MSTAEQIIAEHRIKPYLTRIQCRCGEVFASYEAHAAHVVAALTNAGKTIVDGAGIYVEYGIERDMPSGDTRVVAAYDRSTAERVMAERPHDTRLVQRRGHIGEWEPAAARVAEGGERGEAAS</sequence>
<reference evidence="1 2" key="1">
    <citation type="submission" date="2023-04" db="EMBL/GenBank/DDBJ databases">
        <title>Forest soil microbial communities from Buena Vista Peninsula, Colon Province, Panama.</title>
        <authorList>
            <person name="Bouskill N."/>
        </authorList>
    </citation>
    <scope>NUCLEOTIDE SEQUENCE [LARGE SCALE GENOMIC DNA]</scope>
    <source>
        <strain evidence="1 2">CFH S0262</strain>
    </source>
</reference>
<dbReference type="Proteomes" id="UP001160334">
    <property type="component" value="Unassembled WGS sequence"/>
</dbReference>
<organism evidence="1 2">
    <name type="scientific">Prescottella agglutinans</name>
    <dbReference type="NCBI Taxonomy" id="1644129"/>
    <lineage>
        <taxon>Bacteria</taxon>
        <taxon>Bacillati</taxon>
        <taxon>Actinomycetota</taxon>
        <taxon>Actinomycetes</taxon>
        <taxon>Mycobacteriales</taxon>
        <taxon>Nocardiaceae</taxon>
        <taxon>Prescottella</taxon>
    </lineage>
</organism>
<proteinExistence type="predicted"/>